<evidence type="ECO:0000313" key="3">
    <source>
        <dbReference type="Proteomes" id="UP000273278"/>
    </source>
</evidence>
<feature type="compositionally biased region" description="Basic and acidic residues" evidence="1">
    <location>
        <begin position="124"/>
        <end position="138"/>
    </location>
</feature>
<dbReference type="EMBL" id="CP017686">
    <property type="protein sequence ID" value="AYQ55238.1"/>
    <property type="molecule type" value="Genomic_DNA"/>
</dbReference>
<sequence>MDEEKITYKDELIIRYVSERYQMAVFAGCLKDLSGFSIRGTFDSGLLRVPSEKWLKKIARYAWEHRDPKDLGFCGSDLMDYGVESDCAYSGFEKMCREGEAVWPYDYEESPNHGIYLEEEEKDPEWPEDPKIKGDWDDLESLSEKELEDRIAEIGKKRGKLESALKSLAEEFGKEYDDLLPPEGDE</sequence>
<name>A0A3G3IHS4_9ARCH</name>
<proteinExistence type="predicted"/>
<evidence type="ECO:0000256" key="1">
    <source>
        <dbReference type="SAM" id="MobiDB-lite"/>
    </source>
</evidence>
<accession>A0A3G3IHS4</accession>
<protein>
    <submittedName>
        <fullName evidence="2">Uncharacterized protein</fullName>
    </submittedName>
</protein>
<organism evidence="2 3">
    <name type="scientific">Methanomethylophilus alvi</name>
    <dbReference type="NCBI Taxonomy" id="1291540"/>
    <lineage>
        <taxon>Archaea</taxon>
        <taxon>Methanobacteriati</taxon>
        <taxon>Thermoplasmatota</taxon>
        <taxon>Thermoplasmata</taxon>
        <taxon>Methanomassiliicoccales</taxon>
        <taxon>Methanomethylophilaceae</taxon>
        <taxon>Methanomethylophilus</taxon>
    </lineage>
</organism>
<reference evidence="2 3" key="1">
    <citation type="submission" date="2016-10" db="EMBL/GenBank/DDBJ databases">
        <title>Complete genome of the TMA-utilizing, human hosted archaeon Methanomethylophilus alvus Gen. nov, sp. nov., strain Mx-05, derived from a pure culture.</title>
        <authorList>
            <person name="Brugere J.-F."/>
            <person name="Ben Hania W."/>
            <person name="Chaudhary P.P."/>
            <person name="Gaci N."/>
            <person name="Borrel G."/>
            <person name="Cao Van Tuat L."/>
            <person name="Fardeau M.-L."/>
            <person name="Harris H.M.B."/>
            <person name="O'Toole P.W."/>
            <person name="Ollivier B."/>
        </authorList>
    </citation>
    <scope>NUCLEOTIDE SEQUENCE [LARGE SCALE GENOMIC DNA]</scope>
    <source>
        <strain evidence="2 3">Mx-05</strain>
    </source>
</reference>
<evidence type="ECO:0000313" key="2">
    <source>
        <dbReference type="EMBL" id="AYQ55238.1"/>
    </source>
</evidence>
<dbReference type="AlphaFoldDB" id="A0A3G3IHS4"/>
<gene>
    <name evidence="2" type="ORF">BKD89_05410</name>
</gene>
<dbReference type="Proteomes" id="UP000273278">
    <property type="component" value="Chromosome"/>
</dbReference>
<feature type="region of interest" description="Disordered" evidence="1">
    <location>
        <begin position="118"/>
        <end position="138"/>
    </location>
</feature>